<proteinExistence type="predicted"/>
<feature type="domain" description="DUF4365" evidence="1">
    <location>
        <begin position="8"/>
        <end position="161"/>
    </location>
</feature>
<evidence type="ECO:0000259" key="1">
    <source>
        <dbReference type="Pfam" id="PF14280"/>
    </source>
</evidence>
<comment type="caution">
    <text evidence="2">The sequence shown here is derived from an EMBL/GenBank/DDBJ whole genome shotgun (WGS) entry which is preliminary data.</text>
</comment>
<dbReference type="RefSeq" id="WP_106087634.1">
    <property type="nucleotide sequence ID" value="NZ_PVNL01000013.1"/>
</dbReference>
<dbReference type="Proteomes" id="UP000238823">
    <property type="component" value="Unassembled WGS sequence"/>
</dbReference>
<evidence type="ECO:0000313" key="2">
    <source>
        <dbReference type="EMBL" id="PRQ09795.1"/>
    </source>
</evidence>
<dbReference type="AlphaFoldDB" id="A0A2S9YXH2"/>
<dbReference type="InterPro" id="IPR025375">
    <property type="entry name" value="DUF4365"/>
</dbReference>
<protein>
    <recommendedName>
        <fullName evidence="1">DUF4365 domain-containing protein</fullName>
    </recommendedName>
</protein>
<dbReference type="Pfam" id="PF14280">
    <property type="entry name" value="DUF4365"/>
    <property type="match status" value="1"/>
</dbReference>
<accession>A0A2S9YXH2</accession>
<evidence type="ECO:0000313" key="3">
    <source>
        <dbReference type="Proteomes" id="UP000238823"/>
    </source>
</evidence>
<name>A0A2S9YXH2_9BACT</name>
<dbReference type="OrthoDB" id="516854at2"/>
<organism evidence="2 3">
    <name type="scientific">Enhygromyxa salina</name>
    <dbReference type="NCBI Taxonomy" id="215803"/>
    <lineage>
        <taxon>Bacteria</taxon>
        <taxon>Pseudomonadati</taxon>
        <taxon>Myxococcota</taxon>
        <taxon>Polyangia</taxon>
        <taxon>Nannocystales</taxon>
        <taxon>Nannocystaceae</taxon>
        <taxon>Enhygromyxa</taxon>
    </lineage>
</organism>
<dbReference type="EMBL" id="PVNL01000013">
    <property type="protein sequence ID" value="PRQ09795.1"/>
    <property type="molecule type" value="Genomic_DNA"/>
</dbReference>
<gene>
    <name evidence="2" type="ORF">ENSA7_05500</name>
</gene>
<reference evidence="2 3" key="1">
    <citation type="submission" date="2018-03" db="EMBL/GenBank/DDBJ databases">
        <title>Draft Genome Sequences of the Obligatory Marine Myxobacteria Enhygromyxa salina SWB007.</title>
        <authorList>
            <person name="Poehlein A."/>
            <person name="Moghaddam J.A."/>
            <person name="Harms H."/>
            <person name="Alanjari M."/>
            <person name="Koenig G.M."/>
            <person name="Daniel R."/>
            <person name="Schaeberle T.F."/>
        </authorList>
    </citation>
    <scope>NUCLEOTIDE SEQUENCE [LARGE SCALE GENOMIC DNA]</scope>
    <source>
        <strain evidence="2 3">SWB007</strain>
    </source>
</reference>
<sequence length="168" mass="18942">MTPNQQREEISKAYIAAIAARCGYKLGTWSQDDDCLDVTIGVAGVLGGGTLAGPKIDLQLKCSSDQRHVHDQHIAWSLERAHYDRLRHDCHTPILLVVLMLPADEHEWISYSNEELIMRRCAYWEHLHGRLPLVGDAATTTIHIPRTNLFCPDSLRSMMTRISRGDAL</sequence>